<comment type="similarity">
    <text evidence="2">Belongs to the prenylcysteine oxidase family.</text>
</comment>
<evidence type="ECO:0000256" key="1">
    <source>
        <dbReference type="ARBA" id="ARBA00001974"/>
    </source>
</evidence>
<evidence type="ECO:0000256" key="8">
    <source>
        <dbReference type="SAM" id="SignalP"/>
    </source>
</evidence>
<evidence type="ECO:0000313" key="11">
    <source>
        <dbReference type="Proteomes" id="UP001605036"/>
    </source>
</evidence>
<dbReference type="AlphaFoldDB" id="A0ABD1XN41"/>
<dbReference type="Pfam" id="PF07156">
    <property type="entry name" value="Prenylcys_lyase"/>
    <property type="match status" value="1"/>
</dbReference>
<keyword evidence="5" id="KW-0274">FAD</keyword>
<evidence type="ECO:0000313" key="10">
    <source>
        <dbReference type="EMBL" id="KAL2610370.1"/>
    </source>
</evidence>
<evidence type="ECO:0000256" key="3">
    <source>
        <dbReference type="ARBA" id="ARBA00022630"/>
    </source>
</evidence>
<evidence type="ECO:0000256" key="4">
    <source>
        <dbReference type="ARBA" id="ARBA00022729"/>
    </source>
</evidence>
<evidence type="ECO:0000256" key="5">
    <source>
        <dbReference type="ARBA" id="ARBA00022827"/>
    </source>
</evidence>
<dbReference type="InterPro" id="IPR036188">
    <property type="entry name" value="FAD/NAD-bd_sf"/>
</dbReference>
<evidence type="ECO:0000259" key="9">
    <source>
        <dbReference type="Pfam" id="PF07156"/>
    </source>
</evidence>
<comment type="caution">
    <text evidence="10">The sequence shown here is derived from an EMBL/GenBank/DDBJ whole genome shotgun (WGS) entry which is preliminary data.</text>
</comment>
<reference evidence="10 11" key="1">
    <citation type="submission" date="2024-09" db="EMBL/GenBank/DDBJ databases">
        <title>Chromosome-scale assembly of Riccia fluitans.</title>
        <authorList>
            <person name="Paukszto L."/>
            <person name="Sawicki J."/>
            <person name="Karawczyk K."/>
            <person name="Piernik-Szablinska J."/>
            <person name="Szczecinska M."/>
            <person name="Mazdziarz M."/>
        </authorList>
    </citation>
    <scope>NUCLEOTIDE SEQUENCE [LARGE SCALE GENOMIC DNA]</scope>
    <source>
        <strain evidence="10">Rf_01</strain>
        <tissue evidence="10">Aerial parts of the thallus</tissue>
    </source>
</reference>
<dbReference type="InterPro" id="IPR017046">
    <property type="entry name" value="Prenylcysteine_Oxase1"/>
</dbReference>
<dbReference type="PIRSF" id="PIRSF036292">
    <property type="entry name" value="Prenylcysteine_oxidase"/>
    <property type="match status" value="1"/>
</dbReference>
<dbReference type="PANTHER" id="PTHR15944">
    <property type="entry name" value="FARNESYLCYSTEINE LYASE"/>
    <property type="match status" value="1"/>
</dbReference>
<keyword evidence="7" id="KW-0325">Glycoprotein</keyword>
<dbReference type="EMBL" id="JBHFFA010000008">
    <property type="protein sequence ID" value="KAL2610370.1"/>
    <property type="molecule type" value="Genomic_DNA"/>
</dbReference>
<dbReference type="InterPro" id="IPR010795">
    <property type="entry name" value="Prenylcys_lyase"/>
</dbReference>
<feature type="chain" id="PRO_5044768548" description="Prenylcysteine lyase domain-containing protein" evidence="8">
    <location>
        <begin position="26"/>
        <end position="478"/>
    </location>
</feature>
<dbReference type="Proteomes" id="UP001605036">
    <property type="component" value="Unassembled WGS sequence"/>
</dbReference>
<dbReference type="PANTHER" id="PTHR15944:SF0">
    <property type="entry name" value="PRENYLCYSTEINE LYASE DOMAIN-CONTAINING PROTEIN"/>
    <property type="match status" value="1"/>
</dbReference>
<keyword evidence="11" id="KW-1185">Reference proteome</keyword>
<evidence type="ECO:0000256" key="2">
    <source>
        <dbReference type="ARBA" id="ARBA00009967"/>
    </source>
</evidence>
<keyword evidence="4 8" id="KW-0732">Signal</keyword>
<feature type="signal peptide" evidence="8">
    <location>
        <begin position="1"/>
        <end position="25"/>
    </location>
</feature>
<evidence type="ECO:0000256" key="6">
    <source>
        <dbReference type="ARBA" id="ARBA00023002"/>
    </source>
</evidence>
<keyword evidence="3" id="KW-0285">Flavoprotein</keyword>
<evidence type="ECO:0000256" key="7">
    <source>
        <dbReference type="ARBA" id="ARBA00023180"/>
    </source>
</evidence>
<organism evidence="10 11">
    <name type="scientific">Riccia fluitans</name>
    <dbReference type="NCBI Taxonomy" id="41844"/>
    <lineage>
        <taxon>Eukaryota</taxon>
        <taxon>Viridiplantae</taxon>
        <taxon>Streptophyta</taxon>
        <taxon>Embryophyta</taxon>
        <taxon>Marchantiophyta</taxon>
        <taxon>Marchantiopsida</taxon>
        <taxon>Marchantiidae</taxon>
        <taxon>Marchantiales</taxon>
        <taxon>Ricciaceae</taxon>
        <taxon>Riccia</taxon>
    </lineage>
</organism>
<comment type="cofactor">
    <cofactor evidence="1">
        <name>FAD</name>
        <dbReference type="ChEBI" id="CHEBI:57692"/>
    </cofactor>
</comment>
<dbReference type="Pfam" id="PF13450">
    <property type="entry name" value="NAD_binding_8"/>
    <property type="match status" value="1"/>
</dbReference>
<dbReference type="Gene3D" id="3.50.50.60">
    <property type="entry name" value="FAD/NAD(P)-binding domain"/>
    <property type="match status" value="1"/>
</dbReference>
<name>A0ABD1XN41_9MARC</name>
<sequence>MESRGIKKRWEVLAILAALLGICGAEKVCIIGSGIGGATVSYFLRNYSTEPIEIEIYERQSRVGGRLATIQVGEDHFEAGGSIIAEKNQLMQEFVKLLGLKKVTSEDDDNSLGIWNGRMFIFQTVRSGDSYYWRKVTSIWNTILMFWRYGASLMKMQSHVSELLTNWLQLYDENIDVFETAESMLQYAGLFNSTQHTLEEELISKGFSRLLIDELITVIMRINYGQNVSISGLAGAVSLAGSGDELWAVEGGNYQVPAGLIQLSNASLFLNQEVGSIDSEYGKYKLTLASDKRKDCDAVVISTPLDEVTINFNPKVQLPPRKMQHTYTTFVRGLISPLYFGAKTPLDLPVLIGTIEDPGLPFSCISILKSYSAEDNVYKMFSRAPPTDLLLDQLFSKRSETHKINWAAYPHYSPPEEFAPFILDGHHLYYVNTFESAASAMEASAVAAKNVARLLLSRTRQGMLSQPQSNDAVSYKQD</sequence>
<dbReference type="SUPFAM" id="SSF51905">
    <property type="entry name" value="FAD/NAD(P)-binding domain"/>
    <property type="match status" value="1"/>
</dbReference>
<accession>A0ABD1XN41</accession>
<proteinExistence type="inferred from homology"/>
<dbReference type="GO" id="GO:0016491">
    <property type="term" value="F:oxidoreductase activity"/>
    <property type="evidence" value="ECO:0007669"/>
    <property type="project" value="UniProtKB-KW"/>
</dbReference>
<gene>
    <name evidence="10" type="ORF">R1flu_028943</name>
</gene>
<keyword evidence="6" id="KW-0560">Oxidoreductase</keyword>
<feature type="domain" description="Prenylcysteine lyase" evidence="9">
    <location>
        <begin position="137"/>
        <end position="462"/>
    </location>
</feature>
<protein>
    <recommendedName>
        <fullName evidence="9">Prenylcysteine lyase domain-containing protein</fullName>
    </recommendedName>
</protein>